<keyword evidence="5 6" id="KW-0472">Membrane</keyword>
<evidence type="ECO:0000256" key="4">
    <source>
        <dbReference type="ARBA" id="ARBA00022989"/>
    </source>
</evidence>
<organism evidence="8 9">
    <name type="scientific">Anaerocolumna jejuensis DSM 15929</name>
    <dbReference type="NCBI Taxonomy" id="1121322"/>
    <lineage>
        <taxon>Bacteria</taxon>
        <taxon>Bacillati</taxon>
        <taxon>Bacillota</taxon>
        <taxon>Clostridia</taxon>
        <taxon>Lachnospirales</taxon>
        <taxon>Lachnospiraceae</taxon>
        <taxon>Anaerocolumna</taxon>
    </lineage>
</organism>
<feature type="transmembrane region" description="Helical" evidence="6">
    <location>
        <begin position="87"/>
        <end position="104"/>
    </location>
</feature>
<dbReference type="AlphaFoldDB" id="A0A1M7BDI1"/>
<dbReference type="RefSeq" id="WP_073280009.1">
    <property type="nucleotide sequence ID" value="NZ_FRAC01000036.1"/>
</dbReference>
<feature type="transmembrane region" description="Helical" evidence="6">
    <location>
        <begin position="136"/>
        <end position="156"/>
    </location>
</feature>
<comment type="similarity">
    <text evidence="6">Belongs to the TVP38/TMEM64 family.</text>
</comment>
<name>A0A1M7BDI1_9FIRM</name>
<evidence type="ECO:0000313" key="9">
    <source>
        <dbReference type="Proteomes" id="UP000184386"/>
    </source>
</evidence>
<feature type="transmembrane region" description="Helical" evidence="6">
    <location>
        <begin position="168"/>
        <end position="192"/>
    </location>
</feature>
<keyword evidence="9" id="KW-1185">Reference proteome</keyword>
<dbReference type="PANTHER" id="PTHR12677">
    <property type="entry name" value="GOLGI APPARATUS MEMBRANE PROTEIN TVP38-RELATED"/>
    <property type="match status" value="1"/>
</dbReference>
<dbReference type="EMBL" id="FRAC01000036">
    <property type="protein sequence ID" value="SHL53088.1"/>
    <property type="molecule type" value="Genomic_DNA"/>
</dbReference>
<dbReference type="OrthoDB" id="371137at2"/>
<dbReference type="Pfam" id="PF09335">
    <property type="entry name" value="VTT_dom"/>
    <property type="match status" value="1"/>
</dbReference>
<feature type="transmembrane region" description="Helical" evidence="6">
    <location>
        <begin position="12"/>
        <end position="28"/>
    </location>
</feature>
<dbReference type="STRING" id="1121322.SAMN02745136_05096"/>
<accession>A0A1M7BDI1</accession>
<keyword evidence="3 6" id="KW-0812">Transmembrane</keyword>
<sequence>MEKRRINALDSITVFGLIVTITFIFYGYKSGLFVSAEALQGFLGRFGILADIMFILIQAVQVIIPVIPGALGCLAGVVIFGAVKGFLYNYIGICLGSIIAFLLSRRYGMSFVEKVTKPKLMQKYGSWLNSDKFDKWFAIAIFLPVAPDDFLCYLAGITKISVRKFITIILTGKPFAIAAYSLGLNLIFTRFIETVIPMMK</sequence>
<evidence type="ECO:0000256" key="3">
    <source>
        <dbReference type="ARBA" id="ARBA00022692"/>
    </source>
</evidence>
<evidence type="ECO:0000259" key="7">
    <source>
        <dbReference type="Pfam" id="PF09335"/>
    </source>
</evidence>
<dbReference type="GO" id="GO:0005886">
    <property type="term" value="C:plasma membrane"/>
    <property type="evidence" value="ECO:0007669"/>
    <property type="project" value="UniProtKB-SubCell"/>
</dbReference>
<evidence type="ECO:0000256" key="1">
    <source>
        <dbReference type="ARBA" id="ARBA00004651"/>
    </source>
</evidence>
<evidence type="ECO:0000256" key="5">
    <source>
        <dbReference type="ARBA" id="ARBA00023136"/>
    </source>
</evidence>
<feature type="domain" description="VTT" evidence="7">
    <location>
        <begin position="68"/>
        <end position="181"/>
    </location>
</feature>
<reference evidence="8 9" key="1">
    <citation type="submission" date="2016-11" db="EMBL/GenBank/DDBJ databases">
        <authorList>
            <person name="Jaros S."/>
            <person name="Januszkiewicz K."/>
            <person name="Wedrychowicz H."/>
        </authorList>
    </citation>
    <scope>NUCLEOTIDE SEQUENCE [LARGE SCALE GENOMIC DNA]</scope>
    <source>
        <strain evidence="8 9">DSM 15929</strain>
    </source>
</reference>
<gene>
    <name evidence="8" type="ORF">SAMN02745136_05096</name>
</gene>
<comment type="subcellular location">
    <subcellularLocation>
        <location evidence="1 6">Cell membrane</location>
        <topology evidence="1 6">Multi-pass membrane protein</topology>
    </subcellularLocation>
</comment>
<evidence type="ECO:0000313" key="8">
    <source>
        <dbReference type="EMBL" id="SHL53088.1"/>
    </source>
</evidence>
<dbReference type="PANTHER" id="PTHR12677:SF49">
    <property type="entry name" value="TVP38_TMEM64 FAMILY MEMBRANE PROTEIN"/>
    <property type="match status" value="1"/>
</dbReference>
<proteinExistence type="inferred from homology"/>
<protein>
    <recommendedName>
        <fullName evidence="6">TVP38/TMEM64 family membrane protein</fullName>
    </recommendedName>
</protein>
<keyword evidence="4 6" id="KW-1133">Transmembrane helix</keyword>
<evidence type="ECO:0000256" key="2">
    <source>
        <dbReference type="ARBA" id="ARBA00022475"/>
    </source>
</evidence>
<dbReference type="Proteomes" id="UP000184386">
    <property type="component" value="Unassembled WGS sequence"/>
</dbReference>
<dbReference type="InterPro" id="IPR015414">
    <property type="entry name" value="TMEM64"/>
</dbReference>
<dbReference type="InterPro" id="IPR032816">
    <property type="entry name" value="VTT_dom"/>
</dbReference>
<feature type="transmembrane region" description="Helical" evidence="6">
    <location>
        <begin position="48"/>
        <end position="80"/>
    </location>
</feature>
<keyword evidence="2 6" id="KW-1003">Cell membrane</keyword>
<evidence type="ECO:0000256" key="6">
    <source>
        <dbReference type="RuleBase" id="RU366058"/>
    </source>
</evidence>